<dbReference type="Pfam" id="PF00440">
    <property type="entry name" value="TetR_N"/>
    <property type="match status" value="1"/>
</dbReference>
<dbReference type="RefSeq" id="WP_249749822.1">
    <property type="nucleotide sequence ID" value="NZ_CP097298.1"/>
</dbReference>
<evidence type="ECO:0000256" key="1">
    <source>
        <dbReference type="ARBA" id="ARBA00023125"/>
    </source>
</evidence>
<dbReference type="PROSITE" id="PS50977">
    <property type="entry name" value="HTH_TETR_2"/>
    <property type="match status" value="1"/>
</dbReference>
<proteinExistence type="predicted"/>
<dbReference type="Gene3D" id="1.10.357.10">
    <property type="entry name" value="Tetracycline Repressor, domain 2"/>
    <property type="match status" value="1"/>
</dbReference>
<dbReference type="InterPro" id="IPR009057">
    <property type="entry name" value="Homeodomain-like_sf"/>
</dbReference>
<keyword evidence="1 2" id="KW-0238">DNA-binding</keyword>
<sequence length="323" mass="34591">MNDVAAGEPWPFEAFPAFAADLIDSWSDAPVLAQAEASAFLQAAWEPSEAAAAWLRLWDAFWARALPRFSLDADHGSIVAAVLHSERLGHLVRWRRPHDRAGLEEVCARLVGRVTGDTALLARQTPWREGAEALSRQAVDFPVLAPAAARIAESVVAAVDEGGEAALTHRAVAAAAGVSLGAVTHHFPTRTALAEAGYAWLYDSIVQSARRAGVGQADHGDIGAHILSFLDIGRAAPRSRALEVFFLAATRDPALSNFAARVRYSRGLGTWGFLREQAPHLTRLDALLISHWTAGAGRAIAADPGLDDRVRAALLKANDIFAR</sequence>
<feature type="DNA-binding region" description="H-T-H motif" evidence="2">
    <location>
        <begin position="168"/>
        <end position="187"/>
    </location>
</feature>
<gene>
    <name evidence="4" type="ORF">M8231_11785</name>
</gene>
<feature type="domain" description="HTH tetR-type" evidence="3">
    <location>
        <begin position="145"/>
        <end position="205"/>
    </location>
</feature>
<organism evidence="4 5">
    <name type="scientific">Brevundimonas albigilva</name>
    <dbReference type="NCBI Taxonomy" id="1312364"/>
    <lineage>
        <taxon>Bacteria</taxon>
        <taxon>Pseudomonadati</taxon>
        <taxon>Pseudomonadota</taxon>
        <taxon>Alphaproteobacteria</taxon>
        <taxon>Caulobacterales</taxon>
        <taxon>Caulobacteraceae</taxon>
        <taxon>Brevundimonas</taxon>
    </lineage>
</organism>
<dbReference type="SUPFAM" id="SSF46689">
    <property type="entry name" value="Homeodomain-like"/>
    <property type="match status" value="1"/>
</dbReference>
<reference evidence="4" key="1">
    <citation type="submission" date="2022-05" db="EMBL/GenBank/DDBJ databases">
        <title>Brevundimonas albigilva TT17 genome sequence.</title>
        <authorList>
            <person name="Lee K."/>
            <person name="Son H."/>
        </authorList>
    </citation>
    <scope>NUCLEOTIDE SEQUENCE</scope>
    <source>
        <strain evidence="4">TT17</strain>
    </source>
</reference>
<dbReference type="InterPro" id="IPR001647">
    <property type="entry name" value="HTH_TetR"/>
</dbReference>
<evidence type="ECO:0000259" key="3">
    <source>
        <dbReference type="PROSITE" id="PS50977"/>
    </source>
</evidence>
<dbReference type="EMBL" id="CP097649">
    <property type="protein sequence ID" value="URI14496.1"/>
    <property type="molecule type" value="Genomic_DNA"/>
</dbReference>
<name>A0ABY4SKX4_9CAUL</name>
<accession>A0ABY4SKX4</accession>
<evidence type="ECO:0000256" key="2">
    <source>
        <dbReference type="PROSITE-ProRule" id="PRU00335"/>
    </source>
</evidence>
<evidence type="ECO:0000313" key="4">
    <source>
        <dbReference type="EMBL" id="URI14496.1"/>
    </source>
</evidence>
<protein>
    <submittedName>
        <fullName evidence="4">TetR/AcrR family transcriptional regulator</fullName>
    </submittedName>
</protein>
<evidence type="ECO:0000313" key="5">
    <source>
        <dbReference type="Proteomes" id="UP001055429"/>
    </source>
</evidence>
<dbReference type="Proteomes" id="UP001055429">
    <property type="component" value="Chromosome"/>
</dbReference>
<keyword evidence="5" id="KW-1185">Reference proteome</keyword>